<dbReference type="Proteomes" id="UP001172687">
    <property type="component" value="Unassembled WGS sequence"/>
</dbReference>
<evidence type="ECO:0000256" key="1">
    <source>
        <dbReference type="SAM" id="MobiDB-lite"/>
    </source>
</evidence>
<name>A0ABT8H7E0_MYCAO</name>
<comment type="caution">
    <text evidence="3">The sequence shown here is derived from an EMBL/GenBank/DDBJ whole genome shotgun (WGS) entry which is preliminary data.</text>
</comment>
<dbReference type="RefSeq" id="WP_234935448.1">
    <property type="nucleotide sequence ID" value="NZ_CP070380.1"/>
</dbReference>
<sequence>MAAVGVLDAFLSTWSKARATFGAGTPEPGSSYDESATLTALSHDLDAAAPTTHWSGGAAEAYGTANTDHQRVIGELGTLDRRLADQIDRSAQIVTAGRQDLEAIREWVVAAAATVPRNRAGELMVAPIVAQGLTQVAEVVTRANADLSAVGGSIATIGGEFQALGFGQQFGGLPEAPPPEGDGEAPPPEGGAQSERTKNQIDAFREVFGRDPVSDSDWLTASALDPHSYDPKNQGVDANVVVARIEPVPGQGVVRTNLFIPSEDVWAPTVGIPPYDNNLGDNRGFSPTAGPEASRVAIYTDFDNGIVVARQNPSVNADTGQVRTGTPSIGAVQTSDGGVLIRYNAADPFSPGGEGLAKGSGISVNGTLGIVPSDTGPRVGGDDVTTFPALEIYSDRGGTTTPVLQEWPTFFDNAAGPLAGLPFDKDVGDPTVVPSFNSVVPQLVPPAIPGSGEPAPFPVTPPMSIVPPGNFTPFGAAGDAPTVRVYTPLQGTEFLPGR</sequence>
<feature type="domain" description="ESX-1 secretion-associated protein EspA/EspE-like" evidence="2">
    <location>
        <begin position="21"/>
        <end position="102"/>
    </location>
</feature>
<feature type="region of interest" description="Disordered" evidence="1">
    <location>
        <begin position="168"/>
        <end position="196"/>
    </location>
</feature>
<gene>
    <name evidence="3" type="ORF">QYF68_02425</name>
</gene>
<evidence type="ECO:0000259" key="2">
    <source>
        <dbReference type="Pfam" id="PF18879"/>
    </source>
</evidence>
<organism evidence="3 4">
    <name type="scientific">Mycolicibacterium austroafricanum</name>
    <name type="common">Mycobacterium austroafricanum</name>
    <dbReference type="NCBI Taxonomy" id="39687"/>
    <lineage>
        <taxon>Bacteria</taxon>
        <taxon>Bacillati</taxon>
        <taxon>Actinomycetota</taxon>
        <taxon>Actinomycetes</taxon>
        <taxon>Mycobacteriales</taxon>
        <taxon>Mycobacteriaceae</taxon>
        <taxon>Mycolicibacterium</taxon>
    </lineage>
</organism>
<proteinExistence type="predicted"/>
<evidence type="ECO:0000313" key="4">
    <source>
        <dbReference type="Proteomes" id="UP001172687"/>
    </source>
</evidence>
<accession>A0ABT8H7E0</accession>
<dbReference type="EMBL" id="JAUHTC010000009">
    <property type="protein sequence ID" value="MDN4516678.1"/>
    <property type="molecule type" value="Genomic_DNA"/>
</dbReference>
<feature type="compositionally biased region" description="Pro residues" evidence="1">
    <location>
        <begin position="175"/>
        <end position="189"/>
    </location>
</feature>
<keyword evidence="4" id="KW-1185">Reference proteome</keyword>
<protein>
    <submittedName>
        <fullName evidence="3">EspA/EspE family type VII secretion system effector</fullName>
    </submittedName>
</protein>
<dbReference type="Pfam" id="PF18879">
    <property type="entry name" value="EspA_EspE"/>
    <property type="match status" value="1"/>
</dbReference>
<reference evidence="3" key="1">
    <citation type="submission" date="2023-07" db="EMBL/GenBank/DDBJ databases">
        <title>Degradation of tert-butanol by M. austroafricanum TBA100.</title>
        <authorList>
            <person name="Helbich S."/>
            <person name="Vainshtein Y."/>
        </authorList>
    </citation>
    <scope>NUCLEOTIDE SEQUENCE</scope>
    <source>
        <strain evidence="3">TBA100</strain>
    </source>
</reference>
<dbReference type="InterPro" id="IPR043796">
    <property type="entry name" value="ESX-1_EspA/EspE-like"/>
</dbReference>
<evidence type="ECO:0000313" key="3">
    <source>
        <dbReference type="EMBL" id="MDN4516678.1"/>
    </source>
</evidence>